<dbReference type="InterPro" id="IPR011992">
    <property type="entry name" value="EF-hand-dom_pair"/>
</dbReference>
<sequence>ISPEKLAEIRENFDEFDSTGDGELTESEFHSGLTSVGIAMSKEKVQENFEKLKDPDTGRIVFETFLPFME</sequence>
<dbReference type="GO" id="GO:0005509">
    <property type="term" value="F:calcium ion binding"/>
    <property type="evidence" value="ECO:0007669"/>
    <property type="project" value="InterPro"/>
</dbReference>
<dbReference type="GeneID" id="20218967"/>
<evidence type="ECO:0000313" key="2">
    <source>
        <dbReference type="EMBL" id="EGB02002.1"/>
    </source>
</evidence>
<feature type="non-terminal residue" evidence="2">
    <location>
        <position position="70"/>
    </location>
</feature>
<reference evidence="2 3" key="1">
    <citation type="journal article" date="2011" name="Proc. Natl. Acad. Sci. U.S.A.">
        <title>Niche of harmful alga Aureococcus anophagefferens revealed through ecogenomics.</title>
        <authorList>
            <person name="Gobler C.J."/>
            <person name="Berry D.L."/>
            <person name="Dyhrman S.T."/>
            <person name="Wilhelm S.W."/>
            <person name="Salamov A."/>
            <person name="Lobanov A.V."/>
            <person name="Zhang Y."/>
            <person name="Collier J.L."/>
            <person name="Wurch L.L."/>
            <person name="Kustka A.B."/>
            <person name="Dill B.D."/>
            <person name="Shah M."/>
            <person name="VerBerkmoes N.C."/>
            <person name="Kuo A."/>
            <person name="Terry A."/>
            <person name="Pangilinan J."/>
            <person name="Lindquist E.A."/>
            <person name="Lucas S."/>
            <person name="Paulsen I.T."/>
            <person name="Hattenrath-Lehmann T.K."/>
            <person name="Talmage S.C."/>
            <person name="Walker E.A."/>
            <person name="Koch F."/>
            <person name="Burson A.M."/>
            <person name="Marcoval M.A."/>
            <person name="Tang Y.Z."/>
            <person name="Lecleir G.R."/>
            <person name="Coyne K.J."/>
            <person name="Berg G.M."/>
            <person name="Bertrand E.M."/>
            <person name="Saito M.A."/>
            <person name="Gladyshev V.N."/>
            <person name="Grigoriev I.V."/>
        </authorList>
    </citation>
    <scope>NUCLEOTIDE SEQUENCE [LARGE SCALE GENOMIC DNA]</scope>
    <source>
        <strain evidence="3">CCMP 1984</strain>
    </source>
</reference>
<dbReference type="PROSITE" id="PS50222">
    <property type="entry name" value="EF_HAND_2"/>
    <property type="match status" value="1"/>
</dbReference>
<dbReference type="KEGG" id="aaf:AURANDRAFT_18328"/>
<dbReference type="EMBL" id="GL833909">
    <property type="protein sequence ID" value="EGB02002.1"/>
    <property type="molecule type" value="Genomic_DNA"/>
</dbReference>
<dbReference type="SMART" id="SM00054">
    <property type="entry name" value="EFh"/>
    <property type="match status" value="1"/>
</dbReference>
<accession>F0YSA7</accession>
<name>F0YSA7_AURAN</name>
<feature type="non-terminal residue" evidence="2">
    <location>
        <position position="1"/>
    </location>
</feature>
<dbReference type="RefSeq" id="XP_009043299.1">
    <property type="nucleotide sequence ID" value="XM_009045051.1"/>
</dbReference>
<organism evidence="3">
    <name type="scientific">Aureococcus anophagefferens</name>
    <name type="common">Harmful bloom alga</name>
    <dbReference type="NCBI Taxonomy" id="44056"/>
    <lineage>
        <taxon>Eukaryota</taxon>
        <taxon>Sar</taxon>
        <taxon>Stramenopiles</taxon>
        <taxon>Ochrophyta</taxon>
        <taxon>Pelagophyceae</taxon>
        <taxon>Pelagomonadales</taxon>
        <taxon>Pelagomonadaceae</taxon>
        <taxon>Aureococcus</taxon>
    </lineage>
</organism>
<feature type="domain" description="EF-hand" evidence="1">
    <location>
        <begin position="4"/>
        <end position="39"/>
    </location>
</feature>
<evidence type="ECO:0000313" key="3">
    <source>
        <dbReference type="Proteomes" id="UP000002729"/>
    </source>
</evidence>
<keyword evidence="3" id="KW-1185">Reference proteome</keyword>
<dbReference type="Proteomes" id="UP000002729">
    <property type="component" value="Unassembled WGS sequence"/>
</dbReference>
<dbReference type="AlphaFoldDB" id="F0YSA7"/>
<dbReference type="InParanoid" id="F0YSA7"/>
<dbReference type="InterPro" id="IPR002048">
    <property type="entry name" value="EF_hand_dom"/>
</dbReference>
<gene>
    <name evidence="2" type="ORF">AURANDRAFT_18328</name>
</gene>
<dbReference type="Gene3D" id="1.10.238.10">
    <property type="entry name" value="EF-hand"/>
    <property type="match status" value="1"/>
</dbReference>
<dbReference type="Pfam" id="PF13499">
    <property type="entry name" value="EF-hand_7"/>
    <property type="match status" value="1"/>
</dbReference>
<dbReference type="OrthoDB" id="10017054at2759"/>
<dbReference type="SUPFAM" id="SSF47473">
    <property type="entry name" value="EF-hand"/>
    <property type="match status" value="1"/>
</dbReference>
<evidence type="ECO:0000259" key="1">
    <source>
        <dbReference type="PROSITE" id="PS50222"/>
    </source>
</evidence>
<protein>
    <recommendedName>
        <fullName evidence="1">EF-hand domain-containing protein</fullName>
    </recommendedName>
</protein>
<proteinExistence type="predicted"/>